<sequence length="103" mass="11155">MARSHLFDVSSEAVEQGRLTSDLPVVNARPFSSGTGDLDSWGLWIARTNEWSLAFEWSDVVLEGPGVYLVESDGSARVVVSPVEDSGVSIAERALSWCSEVPE</sequence>
<dbReference type="RefSeq" id="WP_301141970.1">
    <property type="nucleotide sequence ID" value="NZ_JAUHQA010000001.1"/>
</dbReference>
<protein>
    <recommendedName>
        <fullName evidence="3">Immunity protein 35 domain-containing protein</fullName>
    </recommendedName>
</protein>
<comment type="caution">
    <text evidence="1">The sequence shown here is derived from an EMBL/GenBank/DDBJ whole genome shotgun (WGS) entry which is preliminary data.</text>
</comment>
<gene>
    <name evidence="1" type="ORF">QQX02_06400</name>
</gene>
<accession>A0ABT8GGR1</accession>
<dbReference type="EMBL" id="JAUHQA010000001">
    <property type="protein sequence ID" value="MDN4480549.1"/>
    <property type="molecule type" value="Genomic_DNA"/>
</dbReference>
<keyword evidence="2" id="KW-1185">Reference proteome</keyword>
<evidence type="ECO:0000313" key="2">
    <source>
        <dbReference type="Proteomes" id="UP001172708"/>
    </source>
</evidence>
<evidence type="ECO:0000313" key="1">
    <source>
        <dbReference type="EMBL" id="MDN4480549.1"/>
    </source>
</evidence>
<evidence type="ECO:0008006" key="3">
    <source>
        <dbReference type="Google" id="ProtNLM"/>
    </source>
</evidence>
<dbReference type="Proteomes" id="UP001172708">
    <property type="component" value="Unassembled WGS sequence"/>
</dbReference>
<proteinExistence type="predicted"/>
<name>A0ABT8GGR1_9MICO</name>
<reference evidence="1" key="1">
    <citation type="submission" date="2023-06" db="EMBL/GenBank/DDBJ databases">
        <title>Egi l300058.</title>
        <authorList>
            <person name="Gao L."/>
            <person name="Fang B.-Z."/>
            <person name="Li W.-J."/>
        </authorList>
    </citation>
    <scope>NUCLEOTIDE SEQUENCE</scope>
    <source>
        <strain evidence="1">EGI L300058</strain>
    </source>
</reference>
<organism evidence="1 2">
    <name type="scientific">Demequina muriae</name>
    <dbReference type="NCBI Taxonomy" id="3051664"/>
    <lineage>
        <taxon>Bacteria</taxon>
        <taxon>Bacillati</taxon>
        <taxon>Actinomycetota</taxon>
        <taxon>Actinomycetes</taxon>
        <taxon>Micrococcales</taxon>
        <taxon>Demequinaceae</taxon>
        <taxon>Demequina</taxon>
    </lineage>
</organism>